<dbReference type="InterPro" id="IPR018982">
    <property type="entry name" value="RQC_domain"/>
</dbReference>
<dbReference type="GO" id="GO:0006260">
    <property type="term" value="P:DNA replication"/>
    <property type="evidence" value="ECO:0007669"/>
    <property type="project" value="InterPro"/>
</dbReference>
<dbReference type="GO" id="GO:0006281">
    <property type="term" value="P:DNA repair"/>
    <property type="evidence" value="ECO:0007669"/>
    <property type="project" value="InterPro"/>
</dbReference>
<comment type="caution">
    <text evidence="6">The sequence shown here is derived from an EMBL/GenBank/DDBJ whole genome shotgun (WGS) entry which is preliminary data.</text>
</comment>
<keyword evidence="7" id="KW-1185">Reference proteome</keyword>
<keyword evidence="4" id="KW-1133">Transmembrane helix</keyword>
<evidence type="ECO:0000259" key="5">
    <source>
        <dbReference type="PROSITE" id="PS50967"/>
    </source>
</evidence>
<dbReference type="InterPro" id="IPR036388">
    <property type="entry name" value="WH-like_DNA-bd_sf"/>
</dbReference>
<dbReference type="SUPFAM" id="SSF47819">
    <property type="entry name" value="HRDC-like"/>
    <property type="match status" value="1"/>
</dbReference>
<comment type="catalytic activity">
    <reaction evidence="1">
        <text>Couples ATP hydrolysis with the unwinding of duplex DNA by translocating in the 3'-5' direction.</text>
        <dbReference type="EC" id="5.6.2.4"/>
    </reaction>
</comment>
<evidence type="ECO:0000256" key="3">
    <source>
        <dbReference type="SAM" id="MobiDB-lite"/>
    </source>
</evidence>
<sequence length="673" mass="74908">MLFPGNCDICTSSMKEKDLSREAFLLMACIQSCGGRWGLNLPIGILRGSRIKKIVDAQFDKLPFHGLGKELSANWWKGLAYQLISRDYLVEHFKDMYKTVSVSEEGLQFLRSSSPDHQPPLFLPETPEMDFDEKNRDTPNEASEIDGLATKEFEGVSQNCKEGSTEEDPYPSPSLFSEEGWDPGSEGSFSRQRASCKHLLLSCLAALASLATAPAKAFCGLANIAILVPTLIYLFSLWIIQAETQLYKMLIEERIKLARATGTAPYAICGDQTLKRISLTRPSTKARLANIDGVNQMPTFRVCSLPPLHPISRLIHDSPICFTFGAIFIAGNTQQRMHAIFIRLFGVGGVNFSVLLQHFLKLYGDNFLQSVKRLSEACNLSLDGNPSSQTSVPSKIVTVPSNKKLTPAKFKAWKMWHEDGLTFKEISNFRGRAAAIKELTVLEYILEAAREGCEMNWTRFCEETGLTRETFLSIQNAVSKVGREKLKPIKNELPEEVSYGQIKAYLMMQEAGVSAEVFSSNSEKSCNGDECLSEISEILQNSIIPSDLQGDDNVVEAPVVAGIDSASSPGKIERAESHLLTERNWKEAASSEGDLLIPTKRQRVEAPEVESFRTVDATEESILSWLKSFDDGVTLSDLLEHFNGSTEKSLVDLLCCLEVEFLIYRKNNLYKLL</sequence>
<dbReference type="InterPro" id="IPR029491">
    <property type="entry name" value="Helicase_HTH"/>
</dbReference>
<dbReference type="Gene3D" id="1.10.10.10">
    <property type="entry name" value="Winged helix-like DNA-binding domain superfamily/Winged helix DNA-binding domain"/>
    <property type="match status" value="1"/>
</dbReference>
<evidence type="ECO:0000313" key="6">
    <source>
        <dbReference type="EMBL" id="KAK4374948.1"/>
    </source>
</evidence>
<protein>
    <recommendedName>
        <fullName evidence="2">DNA 3'-5' helicase</fullName>
        <ecNumber evidence="2">5.6.2.4</ecNumber>
    </recommendedName>
</protein>
<dbReference type="InterPro" id="IPR002121">
    <property type="entry name" value="HRDC_dom"/>
</dbReference>
<organism evidence="6 7">
    <name type="scientific">Anisodus tanguticus</name>
    <dbReference type="NCBI Taxonomy" id="243964"/>
    <lineage>
        <taxon>Eukaryota</taxon>
        <taxon>Viridiplantae</taxon>
        <taxon>Streptophyta</taxon>
        <taxon>Embryophyta</taxon>
        <taxon>Tracheophyta</taxon>
        <taxon>Spermatophyta</taxon>
        <taxon>Magnoliopsida</taxon>
        <taxon>eudicotyledons</taxon>
        <taxon>Gunneridae</taxon>
        <taxon>Pentapetalae</taxon>
        <taxon>asterids</taxon>
        <taxon>lamiids</taxon>
        <taxon>Solanales</taxon>
        <taxon>Solanaceae</taxon>
        <taxon>Solanoideae</taxon>
        <taxon>Hyoscyameae</taxon>
        <taxon>Anisodus</taxon>
    </lineage>
</organism>
<keyword evidence="4" id="KW-0472">Membrane</keyword>
<dbReference type="GO" id="GO:0000166">
    <property type="term" value="F:nucleotide binding"/>
    <property type="evidence" value="ECO:0007669"/>
    <property type="project" value="InterPro"/>
</dbReference>
<evidence type="ECO:0000256" key="4">
    <source>
        <dbReference type="SAM" id="Phobius"/>
    </source>
</evidence>
<dbReference type="Proteomes" id="UP001291623">
    <property type="component" value="Unassembled WGS sequence"/>
</dbReference>
<reference evidence="6" key="1">
    <citation type="submission" date="2023-12" db="EMBL/GenBank/DDBJ databases">
        <title>Genome assembly of Anisodus tanguticus.</title>
        <authorList>
            <person name="Wang Y.-J."/>
        </authorList>
    </citation>
    <scope>NUCLEOTIDE SEQUENCE</scope>
    <source>
        <strain evidence="6">KB-2021</strain>
        <tissue evidence="6">Leaf</tissue>
    </source>
</reference>
<dbReference type="SMART" id="SM00956">
    <property type="entry name" value="RQC"/>
    <property type="match status" value="1"/>
</dbReference>
<feature type="domain" description="HRDC" evidence="5">
    <location>
        <begin position="240"/>
        <end position="321"/>
    </location>
</feature>
<dbReference type="EMBL" id="JAVYJV010000003">
    <property type="protein sequence ID" value="KAK4374948.1"/>
    <property type="molecule type" value="Genomic_DNA"/>
</dbReference>
<dbReference type="AlphaFoldDB" id="A0AAE1VLN4"/>
<keyword evidence="4" id="KW-0812">Transmembrane</keyword>
<dbReference type="Pfam" id="PF00570">
    <property type="entry name" value="HRDC"/>
    <property type="match status" value="1"/>
</dbReference>
<dbReference type="FunFam" id="1.10.10.10:FF:000513">
    <property type="entry name" value="ATP-dependent DNA helicase"/>
    <property type="match status" value="1"/>
</dbReference>
<dbReference type="Gene3D" id="1.10.150.80">
    <property type="entry name" value="HRDC domain"/>
    <property type="match status" value="1"/>
</dbReference>
<evidence type="ECO:0000256" key="1">
    <source>
        <dbReference type="ARBA" id="ARBA00034617"/>
    </source>
</evidence>
<dbReference type="InterPro" id="IPR044876">
    <property type="entry name" value="HRDC_dom_sf"/>
</dbReference>
<dbReference type="InterPro" id="IPR010997">
    <property type="entry name" value="HRDC-like_sf"/>
</dbReference>
<dbReference type="GO" id="GO:0003676">
    <property type="term" value="F:nucleic acid binding"/>
    <property type="evidence" value="ECO:0007669"/>
    <property type="project" value="InterPro"/>
</dbReference>
<dbReference type="SUPFAM" id="SSF46785">
    <property type="entry name" value="Winged helix' DNA-binding domain"/>
    <property type="match status" value="1"/>
</dbReference>
<dbReference type="Pfam" id="PF09382">
    <property type="entry name" value="RQC"/>
    <property type="match status" value="1"/>
</dbReference>
<gene>
    <name evidence="6" type="ORF">RND71_005625</name>
</gene>
<name>A0AAE1VLN4_9SOLA</name>
<dbReference type="InterPro" id="IPR036390">
    <property type="entry name" value="WH_DNA-bd_sf"/>
</dbReference>
<proteinExistence type="predicted"/>
<evidence type="ECO:0000313" key="7">
    <source>
        <dbReference type="Proteomes" id="UP001291623"/>
    </source>
</evidence>
<accession>A0AAE1VLN4</accession>
<dbReference type="PROSITE" id="PS50967">
    <property type="entry name" value="HRDC"/>
    <property type="match status" value="1"/>
</dbReference>
<evidence type="ECO:0000256" key="2">
    <source>
        <dbReference type="ARBA" id="ARBA00034808"/>
    </source>
</evidence>
<dbReference type="GO" id="GO:0043138">
    <property type="term" value="F:3'-5' DNA helicase activity"/>
    <property type="evidence" value="ECO:0007669"/>
    <property type="project" value="UniProtKB-EC"/>
</dbReference>
<dbReference type="EC" id="5.6.2.4" evidence="2"/>
<feature type="transmembrane region" description="Helical" evidence="4">
    <location>
        <begin position="221"/>
        <end position="240"/>
    </location>
</feature>
<feature type="region of interest" description="Disordered" evidence="3">
    <location>
        <begin position="113"/>
        <end position="187"/>
    </location>
</feature>
<dbReference type="Pfam" id="PF14493">
    <property type="entry name" value="HTH_40"/>
    <property type="match status" value="1"/>
</dbReference>
<feature type="transmembrane region" description="Helical" evidence="4">
    <location>
        <begin position="340"/>
        <end position="360"/>
    </location>
</feature>